<sequence>MDGKFRIALNSNRLTNLSLFDEYLINEESVKSILLNLTVYDFCEKVQNKHANFNHEWLYVFGKEIDLIKRFEEKSEMVPLYIKFNKIEDKFLIVVSFHKQKYPLVYYFQ</sequence>
<organism evidence="1 2">
    <name type="scientific">Holdemanella biformis</name>
    <dbReference type="NCBI Taxonomy" id="1735"/>
    <lineage>
        <taxon>Bacteria</taxon>
        <taxon>Bacillati</taxon>
        <taxon>Bacillota</taxon>
        <taxon>Erysipelotrichia</taxon>
        <taxon>Erysipelotrichales</taxon>
        <taxon>Erysipelotrichaceae</taxon>
        <taxon>Holdemanella</taxon>
    </lineage>
</organism>
<gene>
    <name evidence="1" type="ORF">DWX92_09015</name>
</gene>
<name>A0A412IY07_9FIRM</name>
<comment type="caution">
    <text evidence="1">The sequence shown here is derived from an EMBL/GenBank/DDBJ whole genome shotgun (WGS) entry which is preliminary data.</text>
</comment>
<dbReference type="Proteomes" id="UP000285274">
    <property type="component" value="Unassembled WGS sequence"/>
</dbReference>
<dbReference type="EMBL" id="QRVM01000045">
    <property type="protein sequence ID" value="RGS45085.1"/>
    <property type="molecule type" value="Genomic_DNA"/>
</dbReference>
<accession>A0A412IY07</accession>
<protein>
    <recommendedName>
        <fullName evidence="3">Type II toxin-antitoxin system MqsR family toxin</fullName>
    </recommendedName>
</protein>
<dbReference type="Gene3D" id="3.30.2310.40">
    <property type="match status" value="1"/>
</dbReference>
<dbReference type="RefSeq" id="WP_118320368.1">
    <property type="nucleotide sequence ID" value="NZ_JAXIWR010000110.1"/>
</dbReference>
<evidence type="ECO:0000313" key="1">
    <source>
        <dbReference type="EMBL" id="RGS45085.1"/>
    </source>
</evidence>
<evidence type="ECO:0000313" key="2">
    <source>
        <dbReference type="Proteomes" id="UP000285274"/>
    </source>
</evidence>
<evidence type="ECO:0008006" key="3">
    <source>
        <dbReference type="Google" id="ProtNLM"/>
    </source>
</evidence>
<reference evidence="1 2" key="1">
    <citation type="submission" date="2018-08" db="EMBL/GenBank/DDBJ databases">
        <title>A genome reference for cultivated species of the human gut microbiota.</title>
        <authorList>
            <person name="Zou Y."/>
            <person name="Xue W."/>
            <person name="Luo G."/>
        </authorList>
    </citation>
    <scope>NUCLEOTIDE SEQUENCE [LARGE SCALE GENOMIC DNA]</scope>
    <source>
        <strain evidence="1 2">AF22-10AC</strain>
    </source>
</reference>
<dbReference type="InterPro" id="IPR038493">
    <property type="entry name" value="MqsR_sf"/>
</dbReference>
<dbReference type="AlphaFoldDB" id="A0A412IY07"/>
<proteinExistence type="predicted"/>